<evidence type="ECO:0000256" key="1">
    <source>
        <dbReference type="SAM" id="MobiDB-lite"/>
    </source>
</evidence>
<dbReference type="PANTHER" id="PTHR23232:SF133">
    <property type="entry name" value="RIKEN CDNA 1700020N01 GENE"/>
    <property type="match status" value="1"/>
</dbReference>
<dbReference type="PANTHER" id="PTHR23232">
    <property type="entry name" value="KRAB DOMAIN C2H2 ZINC FINGER"/>
    <property type="match status" value="1"/>
</dbReference>
<organism evidence="3 4">
    <name type="scientific">Chrysemys picta bellii</name>
    <name type="common">Western painted turtle</name>
    <name type="synonym">Emys bellii</name>
    <dbReference type="NCBI Taxonomy" id="8478"/>
    <lineage>
        <taxon>Eukaryota</taxon>
        <taxon>Metazoa</taxon>
        <taxon>Chordata</taxon>
        <taxon>Craniata</taxon>
        <taxon>Vertebrata</taxon>
        <taxon>Euteleostomi</taxon>
        <taxon>Archelosauria</taxon>
        <taxon>Testudinata</taxon>
        <taxon>Testudines</taxon>
        <taxon>Cryptodira</taxon>
        <taxon>Durocryptodira</taxon>
        <taxon>Testudinoidea</taxon>
        <taxon>Emydidae</taxon>
        <taxon>Chrysemys</taxon>
    </lineage>
</organism>
<dbReference type="Gene3D" id="6.10.140.140">
    <property type="match status" value="1"/>
</dbReference>
<dbReference type="InterPro" id="IPR036051">
    <property type="entry name" value="KRAB_dom_sf"/>
</dbReference>
<reference evidence="3" key="2">
    <citation type="submission" date="2025-09" db="UniProtKB">
        <authorList>
            <consortium name="Ensembl"/>
        </authorList>
    </citation>
    <scope>IDENTIFICATION</scope>
</reference>
<evidence type="ECO:0000313" key="4">
    <source>
        <dbReference type="Proteomes" id="UP000694380"/>
    </source>
</evidence>
<dbReference type="GO" id="GO:0006355">
    <property type="term" value="P:regulation of DNA-templated transcription"/>
    <property type="evidence" value="ECO:0007669"/>
    <property type="project" value="InterPro"/>
</dbReference>
<evidence type="ECO:0000259" key="2">
    <source>
        <dbReference type="PROSITE" id="PS50805"/>
    </source>
</evidence>
<protein>
    <recommendedName>
        <fullName evidence="2">KRAB domain-containing protein</fullName>
    </recommendedName>
</protein>
<dbReference type="AlphaFoldDB" id="A0A8C3HB25"/>
<dbReference type="SMART" id="SM00349">
    <property type="entry name" value="KRAB"/>
    <property type="match status" value="1"/>
</dbReference>
<dbReference type="InterPro" id="IPR050169">
    <property type="entry name" value="Krueppel_C2H2_ZnF"/>
</dbReference>
<feature type="domain" description="KRAB" evidence="2">
    <location>
        <begin position="6"/>
        <end position="86"/>
    </location>
</feature>
<feature type="region of interest" description="Disordered" evidence="1">
    <location>
        <begin position="117"/>
        <end position="155"/>
    </location>
</feature>
<evidence type="ECO:0000313" key="3">
    <source>
        <dbReference type="Ensembl" id="ENSCPBP00000014532.1"/>
    </source>
</evidence>
<accession>A0A8C3HB25</accession>
<name>A0A8C3HB25_CHRPI</name>
<sequence length="155" mass="16762">MGLAPVTFEEVAVYFTEEEWRLLDEGQRRLYRDVMLENYTNVSFLGEGPLPLGDRKTVTPRPLPCPMAPNLLPPLSLPTVPLGSRPAPPSHSAPGLPSCSSHRAPWFPLPTMPLRIPSHNASGSPPSHNSLSTCSSHNSLGVPLHSSHNAPLGHL</sequence>
<proteinExistence type="predicted"/>
<dbReference type="PROSITE" id="PS50805">
    <property type="entry name" value="KRAB"/>
    <property type="match status" value="1"/>
</dbReference>
<reference evidence="3" key="1">
    <citation type="submission" date="2025-08" db="UniProtKB">
        <authorList>
            <consortium name="Ensembl"/>
        </authorList>
    </citation>
    <scope>IDENTIFICATION</scope>
</reference>
<feature type="compositionally biased region" description="Polar residues" evidence="1">
    <location>
        <begin position="119"/>
        <end position="139"/>
    </location>
</feature>
<dbReference type="CDD" id="cd07765">
    <property type="entry name" value="KRAB_A-box"/>
    <property type="match status" value="1"/>
</dbReference>
<dbReference type="Ensembl" id="ENSCPBT00000017260.1">
    <property type="protein sequence ID" value="ENSCPBP00000014532.1"/>
    <property type="gene ID" value="ENSCPBG00000010811.1"/>
</dbReference>
<dbReference type="Pfam" id="PF01352">
    <property type="entry name" value="KRAB"/>
    <property type="match status" value="1"/>
</dbReference>
<dbReference type="GeneTree" id="ENSGT01150000286941"/>
<keyword evidence="4" id="KW-1185">Reference proteome</keyword>
<dbReference type="InterPro" id="IPR001909">
    <property type="entry name" value="KRAB"/>
</dbReference>
<dbReference type="Proteomes" id="UP000694380">
    <property type="component" value="Unplaced"/>
</dbReference>
<dbReference type="SUPFAM" id="SSF109640">
    <property type="entry name" value="KRAB domain (Kruppel-associated box)"/>
    <property type="match status" value="1"/>
</dbReference>